<evidence type="ECO:0000313" key="2">
    <source>
        <dbReference type="EMBL" id="MBB5329083.1"/>
    </source>
</evidence>
<organism evidence="2 3">
    <name type="scientific">Tunturiibacter gelidiferens</name>
    <dbReference type="NCBI Taxonomy" id="3069689"/>
    <lineage>
        <taxon>Bacteria</taxon>
        <taxon>Pseudomonadati</taxon>
        <taxon>Acidobacteriota</taxon>
        <taxon>Terriglobia</taxon>
        <taxon>Terriglobales</taxon>
        <taxon>Acidobacteriaceae</taxon>
        <taxon>Tunturiibacter</taxon>
    </lineage>
</organism>
<dbReference type="RefSeq" id="WP_183977228.1">
    <property type="nucleotide sequence ID" value="NZ_JACHEB010000005.1"/>
</dbReference>
<feature type="transmembrane region" description="Helical" evidence="1">
    <location>
        <begin position="41"/>
        <end position="62"/>
    </location>
</feature>
<dbReference type="AlphaFoldDB" id="A0A9X0QF26"/>
<dbReference type="Proteomes" id="UP000535182">
    <property type="component" value="Unassembled WGS sequence"/>
</dbReference>
<sequence length="201" mass="21806">MGSGVRPAELLLWGLAGWTALGFAGVGLSRLRGEQLRVRRGIVWLAGVWAMYLVVLIGVSLVQKQKVVAVGQPQCFDNMCFTVTGVEEVKGFLIHDQRRLVRVTVRVTNRGRSAKSDGLMEAYLVDAQWRRWKESTGVNGVGLTAKVAAGDSVISQPVFKLAGDATGLKLVLTHGWKQSGVLVIGDSDSLLHRKTVVELGR</sequence>
<reference evidence="2 3" key="1">
    <citation type="submission" date="2020-08" db="EMBL/GenBank/DDBJ databases">
        <title>Genomic Encyclopedia of Type Strains, Phase IV (KMG-V): Genome sequencing to study the core and pangenomes of soil and plant-associated prokaryotes.</title>
        <authorList>
            <person name="Whitman W."/>
        </authorList>
    </citation>
    <scope>NUCLEOTIDE SEQUENCE [LARGE SCALE GENOMIC DNA]</scope>
    <source>
        <strain evidence="2 3">X5P2</strain>
    </source>
</reference>
<keyword evidence="1" id="KW-1133">Transmembrane helix</keyword>
<evidence type="ECO:0008006" key="4">
    <source>
        <dbReference type="Google" id="ProtNLM"/>
    </source>
</evidence>
<evidence type="ECO:0000313" key="3">
    <source>
        <dbReference type="Proteomes" id="UP000535182"/>
    </source>
</evidence>
<name>A0A9X0QF26_9BACT</name>
<feature type="transmembrane region" description="Helical" evidence="1">
    <location>
        <begin position="12"/>
        <end position="29"/>
    </location>
</feature>
<comment type="caution">
    <text evidence="2">The sequence shown here is derived from an EMBL/GenBank/DDBJ whole genome shotgun (WGS) entry which is preliminary data.</text>
</comment>
<keyword evidence="1" id="KW-0472">Membrane</keyword>
<proteinExistence type="predicted"/>
<protein>
    <recommendedName>
        <fullName evidence="4">DUF4352 domain-containing protein</fullName>
    </recommendedName>
</protein>
<keyword evidence="1" id="KW-0812">Transmembrane</keyword>
<dbReference type="EMBL" id="JACHEB010000005">
    <property type="protein sequence ID" value="MBB5329083.1"/>
    <property type="molecule type" value="Genomic_DNA"/>
</dbReference>
<keyword evidence="3" id="KW-1185">Reference proteome</keyword>
<gene>
    <name evidence="2" type="ORF">HDF14_002699</name>
</gene>
<evidence type="ECO:0000256" key="1">
    <source>
        <dbReference type="SAM" id="Phobius"/>
    </source>
</evidence>
<accession>A0A9X0QF26</accession>